<comment type="catalytic activity">
    <reaction evidence="10">
        <text>L-seryl-[protein] + ATP = O-phospho-L-seryl-[protein] + ADP + H(+)</text>
        <dbReference type="Rhea" id="RHEA:17989"/>
        <dbReference type="Rhea" id="RHEA-COMP:9863"/>
        <dbReference type="Rhea" id="RHEA-COMP:11604"/>
        <dbReference type="ChEBI" id="CHEBI:15378"/>
        <dbReference type="ChEBI" id="CHEBI:29999"/>
        <dbReference type="ChEBI" id="CHEBI:30616"/>
        <dbReference type="ChEBI" id="CHEBI:83421"/>
        <dbReference type="ChEBI" id="CHEBI:456216"/>
        <dbReference type="EC" id="2.7.11.1"/>
    </reaction>
</comment>
<keyword evidence="5" id="KW-0819">tRNA processing</keyword>
<evidence type="ECO:0000256" key="5">
    <source>
        <dbReference type="ARBA" id="ARBA00022694"/>
    </source>
</evidence>
<keyword evidence="7" id="KW-0418">Kinase</keyword>
<dbReference type="EC" id="2.7.11.1" evidence="2"/>
<dbReference type="Pfam" id="PF06293">
    <property type="entry name" value="Kdo"/>
    <property type="match status" value="1"/>
</dbReference>
<dbReference type="AlphaFoldDB" id="A0A5C5G2S5"/>
<accession>A0A5C5G2S5</accession>
<dbReference type="STRING" id="5288.A0A5C5G2S5"/>
<dbReference type="GO" id="GO:0000408">
    <property type="term" value="C:EKC/KEOPS complex"/>
    <property type="evidence" value="ECO:0007669"/>
    <property type="project" value="UniProtKB-ARBA"/>
</dbReference>
<dbReference type="OrthoDB" id="3399at2759"/>
<dbReference type="Proteomes" id="UP000311382">
    <property type="component" value="Unassembled WGS sequence"/>
</dbReference>
<evidence type="ECO:0000256" key="7">
    <source>
        <dbReference type="ARBA" id="ARBA00022777"/>
    </source>
</evidence>
<protein>
    <recommendedName>
        <fullName evidence="2">non-specific serine/threonine protein kinase</fullName>
        <ecNumber evidence="2">2.7.11.1</ecNumber>
    </recommendedName>
</protein>
<comment type="similarity">
    <text evidence="1">Belongs to the protein kinase superfamily. BUD32 family.</text>
</comment>
<dbReference type="InterPro" id="IPR011009">
    <property type="entry name" value="Kinase-like_dom_sf"/>
</dbReference>
<evidence type="ECO:0000256" key="6">
    <source>
        <dbReference type="ARBA" id="ARBA00022741"/>
    </source>
</evidence>
<dbReference type="GO" id="GO:0008033">
    <property type="term" value="P:tRNA processing"/>
    <property type="evidence" value="ECO:0007669"/>
    <property type="project" value="UniProtKB-KW"/>
</dbReference>
<evidence type="ECO:0000256" key="1">
    <source>
        <dbReference type="ARBA" id="ARBA00010630"/>
    </source>
</evidence>
<evidence type="ECO:0000313" key="13">
    <source>
        <dbReference type="Proteomes" id="UP000311382"/>
    </source>
</evidence>
<gene>
    <name evidence="12" type="ORF">DMC30DRAFT_58223</name>
</gene>
<keyword evidence="3" id="KW-0723">Serine/threonine-protein kinase</keyword>
<evidence type="ECO:0000256" key="2">
    <source>
        <dbReference type="ARBA" id="ARBA00012513"/>
    </source>
</evidence>
<dbReference type="NCBIfam" id="TIGR03724">
    <property type="entry name" value="arch_bud32"/>
    <property type="match status" value="1"/>
</dbReference>
<keyword evidence="4" id="KW-0808">Transferase</keyword>
<evidence type="ECO:0000256" key="9">
    <source>
        <dbReference type="ARBA" id="ARBA00047899"/>
    </source>
</evidence>
<evidence type="ECO:0000259" key="11">
    <source>
        <dbReference type="PROSITE" id="PS50011"/>
    </source>
</evidence>
<proteinExistence type="inferred from homology"/>
<dbReference type="InterPro" id="IPR008266">
    <property type="entry name" value="Tyr_kinase_AS"/>
</dbReference>
<dbReference type="InterPro" id="IPR000719">
    <property type="entry name" value="Prot_kinase_dom"/>
</dbReference>
<dbReference type="InterPro" id="IPR022495">
    <property type="entry name" value="Bud32"/>
</dbReference>
<organism evidence="12 13">
    <name type="scientific">Rhodotorula diobovata</name>
    <dbReference type="NCBI Taxonomy" id="5288"/>
    <lineage>
        <taxon>Eukaryota</taxon>
        <taxon>Fungi</taxon>
        <taxon>Dikarya</taxon>
        <taxon>Basidiomycota</taxon>
        <taxon>Pucciniomycotina</taxon>
        <taxon>Microbotryomycetes</taxon>
        <taxon>Sporidiobolales</taxon>
        <taxon>Sporidiobolaceae</taxon>
        <taxon>Rhodotorula</taxon>
    </lineage>
</organism>
<comment type="catalytic activity">
    <reaction evidence="9">
        <text>L-threonyl-[protein] + ATP = O-phospho-L-threonyl-[protein] + ADP + H(+)</text>
        <dbReference type="Rhea" id="RHEA:46608"/>
        <dbReference type="Rhea" id="RHEA-COMP:11060"/>
        <dbReference type="Rhea" id="RHEA-COMP:11605"/>
        <dbReference type="ChEBI" id="CHEBI:15378"/>
        <dbReference type="ChEBI" id="CHEBI:30013"/>
        <dbReference type="ChEBI" id="CHEBI:30616"/>
        <dbReference type="ChEBI" id="CHEBI:61977"/>
        <dbReference type="ChEBI" id="CHEBI:456216"/>
        <dbReference type="EC" id="2.7.11.1"/>
    </reaction>
</comment>
<feature type="domain" description="Protein kinase" evidence="11">
    <location>
        <begin position="25"/>
        <end position="309"/>
    </location>
</feature>
<dbReference type="SUPFAM" id="SSF56112">
    <property type="entry name" value="Protein kinase-like (PK-like)"/>
    <property type="match status" value="1"/>
</dbReference>
<dbReference type="PROSITE" id="PS00109">
    <property type="entry name" value="PROTEIN_KINASE_TYR"/>
    <property type="match status" value="1"/>
</dbReference>
<dbReference type="PANTHER" id="PTHR12209">
    <property type="entry name" value="NON-SPECIFIC SERINE/THREONINE PROTEIN KINASE"/>
    <property type="match status" value="1"/>
</dbReference>
<dbReference type="PROSITE" id="PS50011">
    <property type="entry name" value="PROTEIN_KINASE_DOM"/>
    <property type="match status" value="1"/>
</dbReference>
<dbReference type="Gene3D" id="3.30.200.20">
    <property type="entry name" value="Phosphorylase Kinase, domain 1"/>
    <property type="match status" value="1"/>
</dbReference>
<dbReference type="PANTHER" id="PTHR12209:SF0">
    <property type="entry name" value="EKC_KEOPS COMPLEX SUBUNIT TP53RK"/>
    <property type="match status" value="1"/>
</dbReference>
<evidence type="ECO:0000313" key="12">
    <source>
        <dbReference type="EMBL" id="TNY23225.1"/>
    </source>
</evidence>
<dbReference type="EMBL" id="SOZI01000014">
    <property type="protein sequence ID" value="TNY23225.1"/>
    <property type="molecule type" value="Genomic_DNA"/>
</dbReference>
<dbReference type="GO" id="GO:0005829">
    <property type="term" value="C:cytosol"/>
    <property type="evidence" value="ECO:0007669"/>
    <property type="project" value="TreeGrafter"/>
</dbReference>
<evidence type="ECO:0000256" key="10">
    <source>
        <dbReference type="ARBA" id="ARBA00048679"/>
    </source>
</evidence>
<keyword evidence="8" id="KW-0067">ATP-binding</keyword>
<name>A0A5C5G2S5_9BASI</name>
<reference evidence="12 13" key="1">
    <citation type="submission" date="2019-03" db="EMBL/GenBank/DDBJ databases">
        <title>Rhodosporidium diobovatum UCD-FST 08-225 genome sequencing, assembly, and annotation.</title>
        <authorList>
            <person name="Fakankun I.U."/>
            <person name="Fristensky B."/>
            <person name="Levin D.B."/>
        </authorList>
    </citation>
    <scope>NUCLEOTIDE SEQUENCE [LARGE SCALE GENOMIC DNA]</scope>
    <source>
        <strain evidence="12 13">UCD-FST 08-225</strain>
    </source>
</reference>
<dbReference type="GO" id="GO:0004674">
    <property type="term" value="F:protein serine/threonine kinase activity"/>
    <property type="evidence" value="ECO:0007669"/>
    <property type="project" value="UniProtKB-KW"/>
</dbReference>
<dbReference type="GO" id="GO:0070525">
    <property type="term" value="P:tRNA threonylcarbamoyladenosine metabolic process"/>
    <property type="evidence" value="ECO:0007669"/>
    <property type="project" value="TreeGrafter"/>
</dbReference>
<comment type="caution">
    <text evidence="12">The sequence shown here is derived from an EMBL/GenBank/DDBJ whole genome shotgun (WGS) entry which is preliminary data.</text>
</comment>
<dbReference type="GO" id="GO:0005634">
    <property type="term" value="C:nucleus"/>
    <property type="evidence" value="ECO:0007669"/>
    <property type="project" value="TreeGrafter"/>
</dbReference>
<dbReference type="Gene3D" id="1.10.510.10">
    <property type="entry name" value="Transferase(Phosphotransferase) domain 1"/>
    <property type="match status" value="1"/>
</dbReference>
<sequence length="309" mass="33935">MPSLSKDVKGVVDATHLGQPVHDLIARSKLIKQGAEGKVYRAVLLPSPRMTLSTSAAASSPSSAPAPPAPVDTLLKYRFPKRYRHPTLDAQLTRQRLTSEARALVRCIKAGVRVPGLRLVDVKQGCLGIEWIEGWSVREILGGGQEDDLAAEAEGELEAEEDEDGVEHAGEALRAAGVDEDEMLRAVGREVGKMHTADIIHGDLTTSNMMVRLRPQAASGSPPFEVVLIDFGLSSASPMHEDRAVDLYVLERAFSSTHPVPPGRRPHFDLVLEGYREALERGAKKGEWERLYKRLEEVRMRGRKRSMVG</sequence>
<evidence type="ECO:0000256" key="3">
    <source>
        <dbReference type="ARBA" id="ARBA00022527"/>
    </source>
</evidence>
<evidence type="ECO:0000256" key="4">
    <source>
        <dbReference type="ARBA" id="ARBA00022679"/>
    </source>
</evidence>
<evidence type="ECO:0000256" key="8">
    <source>
        <dbReference type="ARBA" id="ARBA00022840"/>
    </source>
</evidence>
<dbReference type="GO" id="GO:0005524">
    <property type="term" value="F:ATP binding"/>
    <property type="evidence" value="ECO:0007669"/>
    <property type="project" value="UniProtKB-KW"/>
</dbReference>
<keyword evidence="6" id="KW-0547">Nucleotide-binding</keyword>
<keyword evidence="13" id="KW-1185">Reference proteome</keyword>
<dbReference type="FunFam" id="3.30.200.20:FF:000201">
    <property type="entry name" value="TP53-regulating kinase isoform X1"/>
    <property type="match status" value="1"/>
</dbReference>